<feature type="domain" description="HAMP" evidence="9">
    <location>
        <begin position="228"/>
        <end position="271"/>
    </location>
</feature>
<proteinExistence type="inferred from homology"/>
<sequence>MNWFTHMKVGSKLIFGFLVVSLIGAVIGVLGILKTSELSDMATVMYEREMIGAQHIARSNLAMVEATRSLRSAMLSGTEPDRNRHLQDMQTRLDESKTELRSAEKTFFTPTGKAQLADTHNALLAYEAIAKDMAATLRSEPLPELTGSTRQLFTVGTPTANKLSALMTTLVERKSANAKALSEETDAIYASTHALLIALTLGGVLAGVAIGTLITRSLTRQLGGEPADVAAVANAIAAGDLSTTIDDSKAQATSVVHAMHEMQASLRQIVSTVRASSDSIATGAQQIATGNSDLSQRTETQASNLEQTAASMEEIASTVQTSADTARQATQLATSASDAATQGGAVMEQVVTTMEEINTASRKIADIIGVIDGIAFQTNILALNAAVEAARAGEQGRGFAVVASEVRSLAGRSAEAAKEIKVLIGNSVDKVDAGSKLVDTAGSTMQHIVQEVQRVTGLIREISASTSEQTVGIGQVSEAVAQLDQVTQQNAALVEESAAAAASLNQQAQQLVQAVAVFQLGRHEVQARSTPLRPTPPPAVRASTPAAQPALARSASSPRAPAARPAPALAGKPKATAPAAAPAPRIAAAQSSKNDDDWESF</sequence>
<evidence type="ECO:0000259" key="9">
    <source>
        <dbReference type="PROSITE" id="PS50885"/>
    </source>
</evidence>
<evidence type="ECO:0000259" key="8">
    <source>
        <dbReference type="PROSITE" id="PS50111"/>
    </source>
</evidence>
<dbReference type="InterPro" id="IPR004090">
    <property type="entry name" value="Chemotax_Me-accpt_rcpt"/>
</dbReference>
<keyword evidence="4" id="KW-0807">Transducer</keyword>
<dbReference type="PRINTS" id="PR00260">
    <property type="entry name" value="CHEMTRNSDUCR"/>
</dbReference>
<dbReference type="RefSeq" id="WP_119013365.1">
    <property type="nucleotide sequence ID" value="NZ_QXNC01000016.1"/>
</dbReference>
<dbReference type="Gene3D" id="1.10.287.950">
    <property type="entry name" value="Methyl-accepting chemotaxis protein"/>
    <property type="match status" value="1"/>
</dbReference>
<dbReference type="FunFam" id="1.10.287.950:FF:000001">
    <property type="entry name" value="Methyl-accepting chemotaxis sensory transducer"/>
    <property type="match status" value="1"/>
</dbReference>
<protein>
    <submittedName>
        <fullName evidence="10">Methyl-accepting chemotaxis protein</fullName>
    </submittedName>
</protein>
<feature type="coiled-coil region" evidence="5">
    <location>
        <begin position="476"/>
        <end position="514"/>
    </location>
</feature>
<evidence type="ECO:0000256" key="1">
    <source>
        <dbReference type="ARBA" id="ARBA00004370"/>
    </source>
</evidence>
<comment type="subcellular location">
    <subcellularLocation>
        <location evidence="1">Membrane</location>
    </subcellularLocation>
</comment>
<evidence type="ECO:0000313" key="11">
    <source>
        <dbReference type="Proteomes" id="UP000295182"/>
    </source>
</evidence>
<dbReference type="CDD" id="cd11386">
    <property type="entry name" value="MCP_signal"/>
    <property type="match status" value="1"/>
</dbReference>
<feature type="domain" description="Methyl-accepting transducer" evidence="8">
    <location>
        <begin position="276"/>
        <end position="505"/>
    </location>
</feature>
<dbReference type="SUPFAM" id="SSF58104">
    <property type="entry name" value="Methyl-accepting chemotaxis protein (MCP) signaling domain"/>
    <property type="match status" value="1"/>
</dbReference>
<dbReference type="Pfam" id="PF00015">
    <property type="entry name" value="MCPsignal"/>
    <property type="match status" value="1"/>
</dbReference>
<keyword evidence="2" id="KW-0488">Methylation</keyword>
<evidence type="ECO:0000256" key="5">
    <source>
        <dbReference type="SAM" id="Coils"/>
    </source>
</evidence>
<reference evidence="10 11" key="1">
    <citation type="submission" date="2019-03" db="EMBL/GenBank/DDBJ databases">
        <title>Genomic Encyclopedia of Type Strains, Phase IV (KMG-IV): sequencing the most valuable type-strain genomes for metagenomic binning, comparative biology and taxonomic classification.</title>
        <authorList>
            <person name="Goeker M."/>
        </authorList>
    </citation>
    <scope>NUCLEOTIDE SEQUENCE [LARGE SCALE GENOMIC DNA]</scope>
    <source>
        <strain evidence="10 11">DSM 1837</strain>
    </source>
</reference>
<dbReference type="Pfam" id="PF12729">
    <property type="entry name" value="4HB_MCP_1"/>
    <property type="match status" value="1"/>
</dbReference>
<dbReference type="GO" id="GO:0005886">
    <property type="term" value="C:plasma membrane"/>
    <property type="evidence" value="ECO:0007669"/>
    <property type="project" value="TreeGrafter"/>
</dbReference>
<comment type="caution">
    <text evidence="10">The sequence shown here is derived from an EMBL/GenBank/DDBJ whole genome shotgun (WGS) entry which is preliminary data.</text>
</comment>
<dbReference type="GO" id="GO:0006935">
    <property type="term" value="P:chemotaxis"/>
    <property type="evidence" value="ECO:0007669"/>
    <property type="project" value="InterPro"/>
</dbReference>
<dbReference type="InterPro" id="IPR024478">
    <property type="entry name" value="HlyB_4HB_MCP"/>
</dbReference>
<keyword evidence="11" id="KW-1185">Reference proteome</keyword>
<dbReference type="OrthoDB" id="8791258at2"/>
<accession>A0A4R2N690</accession>
<dbReference type="InterPro" id="IPR004089">
    <property type="entry name" value="MCPsignal_dom"/>
</dbReference>
<feature type="compositionally biased region" description="Low complexity" evidence="6">
    <location>
        <begin position="544"/>
        <end position="592"/>
    </location>
</feature>
<evidence type="ECO:0000256" key="3">
    <source>
        <dbReference type="ARBA" id="ARBA00029447"/>
    </source>
</evidence>
<feature type="region of interest" description="Disordered" evidence="6">
    <location>
        <begin position="527"/>
        <end position="601"/>
    </location>
</feature>
<comment type="similarity">
    <text evidence="3">Belongs to the methyl-accepting chemotaxis (MCP) protein family.</text>
</comment>
<dbReference type="InterPro" id="IPR003660">
    <property type="entry name" value="HAMP_dom"/>
</dbReference>
<evidence type="ECO:0000256" key="6">
    <source>
        <dbReference type="SAM" id="MobiDB-lite"/>
    </source>
</evidence>
<evidence type="ECO:0000256" key="7">
    <source>
        <dbReference type="SAM" id="Phobius"/>
    </source>
</evidence>
<dbReference type="Proteomes" id="UP000295182">
    <property type="component" value="Unassembled WGS sequence"/>
</dbReference>
<dbReference type="PANTHER" id="PTHR43531">
    <property type="entry name" value="PROTEIN ICFG"/>
    <property type="match status" value="1"/>
</dbReference>
<evidence type="ECO:0000256" key="2">
    <source>
        <dbReference type="ARBA" id="ARBA00022481"/>
    </source>
</evidence>
<keyword evidence="5" id="KW-0175">Coiled coil</keyword>
<dbReference type="AlphaFoldDB" id="A0A4R2N690"/>
<dbReference type="InterPro" id="IPR051310">
    <property type="entry name" value="MCP_chemotaxis"/>
</dbReference>
<gene>
    <name evidence="10" type="ORF">EV674_11819</name>
</gene>
<dbReference type="SMART" id="SM00283">
    <property type="entry name" value="MA"/>
    <property type="match status" value="1"/>
</dbReference>
<feature type="transmembrane region" description="Helical" evidence="7">
    <location>
        <begin position="13"/>
        <end position="33"/>
    </location>
</feature>
<keyword evidence="7" id="KW-0472">Membrane</keyword>
<dbReference type="GO" id="GO:0007165">
    <property type="term" value="P:signal transduction"/>
    <property type="evidence" value="ECO:0007669"/>
    <property type="project" value="UniProtKB-KW"/>
</dbReference>
<evidence type="ECO:0000313" key="10">
    <source>
        <dbReference type="EMBL" id="TCP16404.1"/>
    </source>
</evidence>
<keyword evidence="7" id="KW-0812">Transmembrane</keyword>
<name>A0A4R2N690_9BURK</name>
<organism evidence="10 11">
    <name type="scientific">Simplicispira metamorpha</name>
    <dbReference type="NCBI Taxonomy" id="80881"/>
    <lineage>
        <taxon>Bacteria</taxon>
        <taxon>Pseudomonadati</taxon>
        <taxon>Pseudomonadota</taxon>
        <taxon>Betaproteobacteria</taxon>
        <taxon>Burkholderiales</taxon>
        <taxon>Comamonadaceae</taxon>
        <taxon>Simplicispira</taxon>
    </lineage>
</organism>
<keyword evidence="7" id="KW-1133">Transmembrane helix</keyword>
<dbReference type="GO" id="GO:0004888">
    <property type="term" value="F:transmembrane signaling receptor activity"/>
    <property type="evidence" value="ECO:0007669"/>
    <property type="project" value="InterPro"/>
</dbReference>
<evidence type="ECO:0000256" key="4">
    <source>
        <dbReference type="PROSITE-ProRule" id="PRU00284"/>
    </source>
</evidence>
<dbReference type="EMBL" id="SLXH01000018">
    <property type="protein sequence ID" value="TCP16404.1"/>
    <property type="molecule type" value="Genomic_DNA"/>
</dbReference>
<dbReference type="PROSITE" id="PS50111">
    <property type="entry name" value="CHEMOTAXIS_TRANSDUC_2"/>
    <property type="match status" value="1"/>
</dbReference>
<dbReference type="PROSITE" id="PS50885">
    <property type="entry name" value="HAMP"/>
    <property type="match status" value="1"/>
</dbReference>
<dbReference type="PANTHER" id="PTHR43531:SF14">
    <property type="entry name" value="METHYL-ACCEPTING CHEMOTAXIS PROTEIN I-RELATED"/>
    <property type="match status" value="1"/>
</dbReference>